<protein>
    <submittedName>
        <fullName evidence="1">Uncharacterized protein</fullName>
    </submittedName>
</protein>
<accession>A0A3M7RGK7</accession>
<sequence length="58" mass="6712">MELEPAPDFVDTESGLLTKLFFDLNTKNKKETKKILLTHEKNYFEKKIGAAICCKKCF</sequence>
<evidence type="ECO:0000313" key="1">
    <source>
        <dbReference type="EMBL" id="RNA22388.1"/>
    </source>
</evidence>
<organism evidence="1 2">
    <name type="scientific">Brachionus plicatilis</name>
    <name type="common">Marine rotifer</name>
    <name type="synonym">Brachionus muelleri</name>
    <dbReference type="NCBI Taxonomy" id="10195"/>
    <lineage>
        <taxon>Eukaryota</taxon>
        <taxon>Metazoa</taxon>
        <taxon>Spiralia</taxon>
        <taxon>Gnathifera</taxon>
        <taxon>Rotifera</taxon>
        <taxon>Eurotatoria</taxon>
        <taxon>Monogononta</taxon>
        <taxon>Pseudotrocha</taxon>
        <taxon>Ploima</taxon>
        <taxon>Brachionidae</taxon>
        <taxon>Brachionus</taxon>
    </lineage>
</organism>
<dbReference type="AlphaFoldDB" id="A0A3M7RGK7"/>
<dbReference type="Proteomes" id="UP000276133">
    <property type="component" value="Unassembled WGS sequence"/>
</dbReference>
<proteinExistence type="predicted"/>
<keyword evidence="2" id="KW-1185">Reference proteome</keyword>
<gene>
    <name evidence="1" type="ORF">BpHYR1_028877</name>
</gene>
<evidence type="ECO:0000313" key="2">
    <source>
        <dbReference type="Proteomes" id="UP000276133"/>
    </source>
</evidence>
<name>A0A3M7RGK7_BRAPC</name>
<reference evidence="1 2" key="1">
    <citation type="journal article" date="2018" name="Sci. Rep.">
        <title>Genomic signatures of local adaptation to the degree of environmental predictability in rotifers.</title>
        <authorList>
            <person name="Franch-Gras L."/>
            <person name="Hahn C."/>
            <person name="Garcia-Roger E.M."/>
            <person name="Carmona M.J."/>
            <person name="Serra M."/>
            <person name="Gomez A."/>
        </authorList>
    </citation>
    <scope>NUCLEOTIDE SEQUENCE [LARGE SCALE GENOMIC DNA]</scope>
    <source>
        <strain evidence="1">HYR1</strain>
    </source>
</reference>
<dbReference type="EMBL" id="REGN01003475">
    <property type="protein sequence ID" value="RNA22388.1"/>
    <property type="molecule type" value="Genomic_DNA"/>
</dbReference>
<comment type="caution">
    <text evidence="1">The sequence shown here is derived from an EMBL/GenBank/DDBJ whole genome shotgun (WGS) entry which is preliminary data.</text>
</comment>